<evidence type="ECO:0000256" key="2">
    <source>
        <dbReference type="ARBA" id="ARBA00006370"/>
    </source>
</evidence>
<keyword evidence="4" id="KW-0732">Signal</keyword>
<dbReference type="GO" id="GO:0015918">
    <property type="term" value="P:sterol transport"/>
    <property type="evidence" value="ECO:0007669"/>
    <property type="project" value="InterPro"/>
</dbReference>
<dbReference type="PANTHER" id="PTHR11306">
    <property type="entry name" value="NIEMANN PICK TYPE C2 PROTEIN NPC2-RELATED"/>
    <property type="match status" value="1"/>
</dbReference>
<dbReference type="Proteomes" id="UP000308267">
    <property type="component" value="Unassembled WGS sequence"/>
</dbReference>
<dbReference type="InterPro" id="IPR039670">
    <property type="entry name" value="NPC2-like"/>
</dbReference>
<dbReference type="Gene3D" id="2.60.40.770">
    <property type="match status" value="1"/>
</dbReference>
<comment type="similarity">
    <text evidence="2">Belongs to the NPC2 family.</text>
</comment>
<proteinExistence type="inferred from homology"/>
<dbReference type="GO" id="GO:0032934">
    <property type="term" value="F:sterol binding"/>
    <property type="evidence" value="ECO:0007669"/>
    <property type="project" value="InterPro"/>
</dbReference>
<reference evidence="6 7" key="1">
    <citation type="journal article" date="2019" name="BMC Genomics">
        <title>New insights from Opisthorchis felineus genome: update on genomics of the epidemiologically important liver flukes.</title>
        <authorList>
            <person name="Ershov N.I."/>
            <person name="Mordvinov V.A."/>
            <person name="Prokhortchouk E.B."/>
            <person name="Pakharukova M.Y."/>
            <person name="Gunbin K.V."/>
            <person name="Ustyantsev K."/>
            <person name="Genaev M.A."/>
            <person name="Blinov A.G."/>
            <person name="Mazur A."/>
            <person name="Boulygina E."/>
            <person name="Tsygankova S."/>
            <person name="Khrameeva E."/>
            <person name="Chekanov N."/>
            <person name="Fan G."/>
            <person name="Xiao A."/>
            <person name="Zhang H."/>
            <person name="Xu X."/>
            <person name="Yang H."/>
            <person name="Solovyev V."/>
            <person name="Lee S.M."/>
            <person name="Liu X."/>
            <person name="Afonnikov D.A."/>
            <person name="Skryabin K.G."/>
        </authorList>
    </citation>
    <scope>NUCLEOTIDE SEQUENCE [LARGE SCALE GENOMIC DNA]</scope>
    <source>
        <strain evidence="6">AK-0245</strain>
        <tissue evidence="6">Whole organism</tissue>
    </source>
</reference>
<feature type="domain" description="MD-2-related lipid-recognition" evidence="5">
    <location>
        <begin position="24"/>
        <end position="146"/>
    </location>
</feature>
<dbReference type="GO" id="GO:0005576">
    <property type="term" value="C:extracellular region"/>
    <property type="evidence" value="ECO:0007669"/>
    <property type="project" value="UniProtKB-SubCell"/>
</dbReference>
<comment type="caution">
    <text evidence="6">The sequence shown here is derived from an EMBL/GenBank/DDBJ whole genome shotgun (WGS) entry which is preliminary data.</text>
</comment>
<dbReference type="FunFam" id="2.60.40.770:FF:000001">
    <property type="entry name" value="NPC intracellular cholesterol transporter 2"/>
    <property type="match status" value="1"/>
</dbReference>
<feature type="signal peptide" evidence="4">
    <location>
        <begin position="1"/>
        <end position="21"/>
    </location>
</feature>
<evidence type="ECO:0000313" key="6">
    <source>
        <dbReference type="EMBL" id="TGZ71654.1"/>
    </source>
</evidence>
<evidence type="ECO:0000313" key="7">
    <source>
        <dbReference type="Proteomes" id="UP000308267"/>
    </source>
</evidence>
<dbReference type="SUPFAM" id="SSF81296">
    <property type="entry name" value="E set domains"/>
    <property type="match status" value="1"/>
</dbReference>
<comment type="subcellular location">
    <subcellularLocation>
        <location evidence="1">Secreted</location>
    </subcellularLocation>
</comment>
<evidence type="ECO:0000256" key="3">
    <source>
        <dbReference type="ARBA" id="ARBA00022525"/>
    </source>
</evidence>
<protein>
    <recommendedName>
        <fullName evidence="5">MD-2-related lipid-recognition domain-containing protein</fullName>
    </recommendedName>
</protein>
<keyword evidence="7" id="KW-1185">Reference proteome</keyword>
<evidence type="ECO:0000256" key="1">
    <source>
        <dbReference type="ARBA" id="ARBA00004613"/>
    </source>
</evidence>
<dbReference type="EMBL" id="SJOL01004405">
    <property type="protein sequence ID" value="TGZ71654.1"/>
    <property type="molecule type" value="Genomic_DNA"/>
</dbReference>
<evidence type="ECO:0000259" key="5">
    <source>
        <dbReference type="SMART" id="SM00737"/>
    </source>
</evidence>
<sequence length="149" mass="16729">MRYFNIFAFCVIFHVWGITEAVDFRDCGTGIGIVQALDIIPCNSEPCIIRIWQRTTFGITFTTATNINAGEVSVEGGYNSKTKVISLPQSSVCRNLTPPCPVRGGVSYTYRYTAIVRGYITPGLLNIRWNLLDTNRRSFVCVQFQAKFV</sequence>
<dbReference type="InterPro" id="IPR003172">
    <property type="entry name" value="ML_dom"/>
</dbReference>
<name>A0A4V3SGB1_OPIFE</name>
<dbReference type="InterPro" id="IPR014756">
    <property type="entry name" value="Ig_E-set"/>
</dbReference>
<dbReference type="Pfam" id="PF02221">
    <property type="entry name" value="E1_DerP2_DerF2"/>
    <property type="match status" value="1"/>
</dbReference>
<dbReference type="AlphaFoldDB" id="A0A4V3SGB1"/>
<gene>
    <name evidence="6" type="ORF">CRM22_002521</name>
</gene>
<accession>A0A4V3SGB1</accession>
<organism evidence="6 7">
    <name type="scientific">Opisthorchis felineus</name>
    <dbReference type="NCBI Taxonomy" id="147828"/>
    <lineage>
        <taxon>Eukaryota</taxon>
        <taxon>Metazoa</taxon>
        <taxon>Spiralia</taxon>
        <taxon>Lophotrochozoa</taxon>
        <taxon>Platyhelminthes</taxon>
        <taxon>Trematoda</taxon>
        <taxon>Digenea</taxon>
        <taxon>Opisthorchiida</taxon>
        <taxon>Opisthorchiata</taxon>
        <taxon>Opisthorchiidae</taxon>
        <taxon>Opisthorchis</taxon>
    </lineage>
</organism>
<evidence type="ECO:0000256" key="4">
    <source>
        <dbReference type="SAM" id="SignalP"/>
    </source>
</evidence>
<dbReference type="PANTHER" id="PTHR11306:SF68">
    <property type="entry name" value="NPC INTRACELLULAR CHOLESTEROL TRANSPORTER 2"/>
    <property type="match status" value="1"/>
</dbReference>
<dbReference type="STRING" id="147828.A0A4V3SGB1"/>
<keyword evidence="3" id="KW-0964">Secreted</keyword>
<dbReference type="OrthoDB" id="6489092at2759"/>
<feature type="chain" id="PRO_5020895109" description="MD-2-related lipid-recognition domain-containing protein" evidence="4">
    <location>
        <begin position="22"/>
        <end position="149"/>
    </location>
</feature>
<dbReference type="SMART" id="SM00737">
    <property type="entry name" value="ML"/>
    <property type="match status" value="1"/>
</dbReference>